<name>A0A3E2GZ58_SCYLI</name>
<evidence type="ECO:0000256" key="3">
    <source>
        <dbReference type="ARBA" id="ARBA00022827"/>
    </source>
</evidence>
<dbReference type="PANTHER" id="PTHR42877">
    <property type="entry name" value="L-ORNITHINE N(5)-MONOOXYGENASE-RELATED"/>
    <property type="match status" value="1"/>
</dbReference>
<dbReference type="Gene3D" id="3.50.50.60">
    <property type="entry name" value="FAD/NAD(P)-binding domain"/>
    <property type="match status" value="2"/>
</dbReference>
<evidence type="ECO:0000313" key="5">
    <source>
        <dbReference type="EMBL" id="RFU26023.1"/>
    </source>
</evidence>
<keyword evidence="3" id="KW-0274">FAD</keyword>
<evidence type="ECO:0000256" key="4">
    <source>
        <dbReference type="ARBA" id="ARBA00023002"/>
    </source>
</evidence>
<reference evidence="5 6" key="1">
    <citation type="submission" date="2018-05" db="EMBL/GenBank/DDBJ databases">
        <title>Draft genome sequence of Scytalidium lignicola DSM 105466, a ubiquitous saprotrophic fungus.</title>
        <authorList>
            <person name="Buettner E."/>
            <person name="Gebauer A.M."/>
            <person name="Hofrichter M."/>
            <person name="Liers C."/>
            <person name="Kellner H."/>
        </authorList>
    </citation>
    <scope>NUCLEOTIDE SEQUENCE [LARGE SCALE GENOMIC DNA]</scope>
    <source>
        <strain evidence="5 6">DSM 105466</strain>
    </source>
</reference>
<dbReference type="GO" id="GO:0050661">
    <property type="term" value="F:NADP binding"/>
    <property type="evidence" value="ECO:0007669"/>
    <property type="project" value="InterPro"/>
</dbReference>
<protein>
    <submittedName>
        <fullName evidence="5">Uncharacterized protein</fullName>
    </submittedName>
</protein>
<evidence type="ECO:0000256" key="2">
    <source>
        <dbReference type="ARBA" id="ARBA00022630"/>
    </source>
</evidence>
<gene>
    <name evidence="5" type="ORF">B7463_g10312</name>
</gene>
<evidence type="ECO:0000313" key="6">
    <source>
        <dbReference type="Proteomes" id="UP000258309"/>
    </source>
</evidence>
<accession>A0A3E2GZ58</accession>
<dbReference type="GO" id="GO:0050660">
    <property type="term" value="F:flavin adenine dinucleotide binding"/>
    <property type="evidence" value="ECO:0007669"/>
    <property type="project" value="InterPro"/>
</dbReference>
<sequence>MGDARVISISAAPDHDAMIPDSTAHHENEWYNQDFDGYRITEQPLFTKRRVRLVCVGAGAAGLQIAYKAERLLENVELQIYEKNNDVGGTWLENRYPGCTCDIPSHSYQFTWEKNPNWSKFYSSSEEIWRYMKHVATKYGLEKYVKFNTKVESATWDEEVGVWRLKLVGPDGTPFEDQCEILANGTGVLNSYKFPDLPGIEQFEGKLMHSAAWDSSYDLNGKTVVVIGGGSSAIQIIPNIQPVVGKLIPFLRSPVWVTTGFGAKYAAPGGTNFEYSKEQIETFQKDPAALAKYCRDIEGELNKRFTLMQRTSKDQKNSRELIANMMTEQLGNAELAEKMIPKYDLGCRRMTPGPGYLQSLTKDNVQVVNKSVINFSKDGVVDESGVEHKADVVICATGFDVSFTPHFDVFGQNGANIKEEFGEVPKAYLSITAPKFPNLFLLIGPNGPASHSSLIPILEWHTRYMFQMIEKFQTEDIKSFSPKLEVAQELFNHTHELMKRLAWSSPCRSWFKMGKQHGPVTAIYPGSRLHYFEMLKTPRYEDYEIVYRNKNRFQFMGNGYTHTELDPDGDPVWYFDDPFVKV</sequence>
<dbReference type="EMBL" id="NCSJ02000290">
    <property type="protein sequence ID" value="RFU26023.1"/>
    <property type="molecule type" value="Genomic_DNA"/>
</dbReference>
<feature type="non-terminal residue" evidence="5">
    <location>
        <position position="582"/>
    </location>
</feature>
<dbReference type="AlphaFoldDB" id="A0A3E2GZ58"/>
<dbReference type="PANTHER" id="PTHR42877:SF7">
    <property type="entry name" value="FLAVIN-BINDING MONOOXYGENASE-RELATED"/>
    <property type="match status" value="1"/>
</dbReference>
<dbReference type="InterPro" id="IPR051209">
    <property type="entry name" value="FAD-bind_Monooxygenase_sf"/>
</dbReference>
<comment type="caution">
    <text evidence="5">The sequence shown here is derived from an EMBL/GenBank/DDBJ whole genome shotgun (WGS) entry which is preliminary data.</text>
</comment>
<dbReference type="SUPFAM" id="SSF51905">
    <property type="entry name" value="FAD/NAD(P)-binding domain"/>
    <property type="match status" value="3"/>
</dbReference>
<dbReference type="PRINTS" id="PR00368">
    <property type="entry name" value="FADPNR"/>
</dbReference>
<dbReference type="Pfam" id="PF00743">
    <property type="entry name" value="FMO-like"/>
    <property type="match status" value="1"/>
</dbReference>
<dbReference type="OMA" id="CTCDIPS"/>
<organism evidence="5 6">
    <name type="scientific">Scytalidium lignicola</name>
    <name type="common">Hyphomycete</name>
    <dbReference type="NCBI Taxonomy" id="5539"/>
    <lineage>
        <taxon>Eukaryota</taxon>
        <taxon>Fungi</taxon>
        <taxon>Dikarya</taxon>
        <taxon>Ascomycota</taxon>
        <taxon>Pezizomycotina</taxon>
        <taxon>Leotiomycetes</taxon>
        <taxon>Leotiomycetes incertae sedis</taxon>
        <taxon>Scytalidium</taxon>
    </lineage>
</organism>
<comment type="similarity">
    <text evidence="1">Belongs to the FAD-binding monooxygenase family.</text>
</comment>
<keyword evidence="4" id="KW-0560">Oxidoreductase</keyword>
<keyword evidence="6" id="KW-1185">Reference proteome</keyword>
<keyword evidence="2" id="KW-0285">Flavoprotein</keyword>
<feature type="non-terminal residue" evidence="5">
    <location>
        <position position="1"/>
    </location>
</feature>
<proteinExistence type="inferred from homology"/>
<dbReference type="InterPro" id="IPR036188">
    <property type="entry name" value="FAD/NAD-bd_sf"/>
</dbReference>
<dbReference type="GO" id="GO:0004499">
    <property type="term" value="F:N,N-dimethylaniline monooxygenase activity"/>
    <property type="evidence" value="ECO:0007669"/>
    <property type="project" value="InterPro"/>
</dbReference>
<dbReference type="Proteomes" id="UP000258309">
    <property type="component" value="Unassembled WGS sequence"/>
</dbReference>
<dbReference type="OrthoDB" id="74360at2759"/>
<dbReference type="InterPro" id="IPR020946">
    <property type="entry name" value="Flavin_mOase-like"/>
</dbReference>
<evidence type="ECO:0000256" key="1">
    <source>
        <dbReference type="ARBA" id="ARBA00010139"/>
    </source>
</evidence>